<organism evidence="2 3">
    <name type="scientific">Trypanosoma cruzi Dm28c</name>
    <dbReference type="NCBI Taxonomy" id="1416333"/>
    <lineage>
        <taxon>Eukaryota</taxon>
        <taxon>Discoba</taxon>
        <taxon>Euglenozoa</taxon>
        <taxon>Kinetoplastea</taxon>
        <taxon>Metakinetoplastina</taxon>
        <taxon>Trypanosomatida</taxon>
        <taxon>Trypanosomatidae</taxon>
        <taxon>Trypanosoma</taxon>
        <taxon>Schizotrypanum</taxon>
    </lineage>
</organism>
<name>V5CIL9_TRYCR</name>
<dbReference type="OrthoDB" id="10467751at2759"/>
<keyword evidence="1" id="KW-0732">Signal</keyword>
<reference evidence="2 3" key="1">
    <citation type="journal article" date="2014" name="Genome Announc.">
        <title>Trypanosoma cruzi Clone Dm28c Draft Genome Sequence.</title>
        <authorList>
            <person name="Grisard E.C."/>
            <person name="Teixeira S.M."/>
            <person name="de Almeida L.G."/>
            <person name="Stoco P.H."/>
            <person name="Gerber A.L."/>
            <person name="Talavera-Lopez C."/>
            <person name="Lima O.C."/>
            <person name="Andersson B."/>
            <person name="de Vasconcelos A.T."/>
        </authorList>
    </citation>
    <scope>NUCLEOTIDE SEQUENCE [LARGE SCALE GENOMIC DNA]</scope>
    <source>
        <strain evidence="2 3">Dm28c</strain>
    </source>
</reference>
<accession>V5CIL9</accession>
<evidence type="ECO:0000313" key="3">
    <source>
        <dbReference type="Proteomes" id="UP000017861"/>
    </source>
</evidence>
<dbReference type="VEuPathDB" id="TriTrypDB:TCDM_13344"/>
<proteinExistence type="predicted"/>
<gene>
    <name evidence="2" type="ORF">TCDM_13344</name>
</gene>
<dbReference type="EMBL" id="AYLP01000964">
    <property type="protein sequence ID" value="ESS55201.1"/>
    <property type="molecule type" value="Genomic_DNA"/>
</dbReference>
<feature type="signal peptide" evidence="1">
    <location>
        <begin position="1"/>
        <end position="25"/>
    </location>
</feature>
<comment type="caution">
    <text evidence="2">The sequence shown here is derived from an EMBL/GenBank/DDBJ whole genome shotgun (WGS) entry which is preliminary data.</text>
</comment>
<protein>
    <recommendedName>
        <fullName evidence="4">Secreted protein</fullName>
    </recommendedName>
</protein>
<evidence type="ECO:0008006" key="4">
    <source>
        <dbReference type="Google" id="ProtNLM"/>
    </source>
</evidence>
<feature type="chain" id="PRO_5004732020" description="Secreted protein" evidence="1">
    <location>
        <begin position="26"/>
        <end position="90"/>
    </location>
</feature>
<evidence type="ECO:0000313" key="2">
    <source>
        <dbReference type="EMBL" id="ESS55201.1"/>
    </source>
</evidence>
<sequence>MVACQTPSRVTYFSLFYLLFLPTRGAGLIAVRPTDCTKGGVEEQAGCRMKCEGCCVGWWESTIPFFICVCVRAVCINSRTQLHCAAWHVK</sequence>
<evidence type="ECO:0000256" key="1">
    <source>
        <dbReference type="SAM" id="SignalP"/>
    </source>
</evidence>
<dbReference type="Proteomes" id="UP000017861">
    <property type="component" value="Unassembled WGS sequence"/>
</dbReference>
<dbReference type="AlphaFoldDB" id="V5CIL9"/>